<evidence type="ECO:0000313" key="1">
    <source>
        <dbReference type="EMBL" id="KAI9397404.1"/>
    </source>
</evidence>
<sequence>MQTFSHSDIGGGCWGASVSPISILFLCSIICFHQKTIWDVLVAWGILFLCLSSWHLFCQVFNLIGSIFSHFTGTSFFSSFVLHCFPCVFFLFNFQCLLESLSISFTAILVTSASSRVFI</sequence>
<proteinExistence type="predicted"/>
<accession>A0ACC0T783</accession>
<evidence type="ECO:0000313" key="2">
    <source>
        <dbReference type="Proteomes" id="UP000006729"/>
    </source>
</evidence>
<keyword evidence="2" id="KW-1185">Reference proteome</keyword>
<dbReference type="EMBL" id="CM009292">
    <property type="protein sequence ID" value="KAI9397404.1"/>
    <property type="molecule type" value="Genomic_DNA"/>
</dbReference>
<gene>
    <name evidence="1" type="ORF">POPTR_003G032701v4</name>
</gene>
<reference evidence="1 2" key="1">
    <citation type="journal article" date="2006" name="Science">
        <title>The genome of black cottonwood, Populus trichocarpa (Torr. &amp; Gray).</title>
        <authorList>
            <person name="Tuskan G.A."/>
            <person name="Difazio S."/>
            <person name="Jansson S."/>
            <person name="Bohlmann J."/>
            <person name="Grigoriev I."/>
            <person name="Hellsten U."/>
            <person name="Putnam N."/>
            <person name="Ralph S."/>
            <person name="Rombauts S."/>
            <person name="Salamov A."/>
            <person name="Schein J."/>
            <person name="Sterck L."/>
            <person name="Aerts A."/>
            <person name="Bhalerao R.R."/>
            <person name="Bhalerao R.P."/>
            <person name="Blaudez D."/>
            <person name="Boerjan W."/>
            <person name="Brun A."/>
            <person name="Brunner A."/>
            <person name="Busov V."/>
            <person name="Campbell M."/>
            <person name="Carlson J."/>
            <person name="Chalot M."/>
            <person name="Chapman J."/>
            <person name="Chen G.L."/>
            <person name="Cooper D."/>
            <person name="Coutinho P.M."/>
            <person name="Couturier J."/>
            <person name="Covert S."/>
            <person name="Cronk Q."/>
            <person name="Cunningham R."/>
            <person name="Davis J."/>
            <person name="Degroeve S."/>
            <person name="Dejardin A."/>
            <person name="Depamphilis C."/>
            <person name="Detter J."/>
            <person name="Dirks B."/>
            <person name="Dubchak I."/>
            <person name="Duplessis S."/>
            <person name="Ehlting J."/>
            <person name="Ellis B."/>
            <person name="Gendler K."/>
            <person name="Goodstein D."/>
            <person name="Gribskov M."/>
            <person name="Grimwood J."/>
            <person name="Groover A."/>
            <person name="Gunter L."/>
            <person name="Hamberger B."/>
            <person name="Heinze B."/>
            <person name="Helariutta Y."/>
            <person name="Henrissat B."/>
            <person name="Holligan D."/>
            <person name="Holt R."/>
            <person name="Huang W."/>
            <person name="Islam-Faridi N."/>
            <person name="Jones S."/>
            <person name="Jones-Rhoades M."/>
            <person name="Jorgensen R."/>
            <person name="Joshi C."/>
            <person name="Kangasjarvi J."/>
            <person name="Karlsson J."/>
            <person name="Kelleher C."/>
            <person name="Kirkpatrick R."/>
            <person name="Kirst M."/>
            <person name="Kohler A."/>
            <person name="Kalluri U."/>
            <person name="Larimer F."/>
            <person name="Leebens-Mack J."/>
            <person name="Leple J.C."/>
            <person name="Locascio P."/>
            <person name="Lou Y."/>
            <person name="Lucas S."/>
            <person name="Martin F."/>
            <person name="Montanini B."/>
            <person name="Napoli C."/>
            <person name="Nelson D.R."/>
            <person name="Nelson C."/>
            <person name="Nieminen K."/>
            <person name="Nilsson O."/>
            <person name="Pereda V."/>
            <person name="Peter G."/>
            <person name="Philippe R."/>
            <person name="Pilate G."/>
            <person name="Poliakov A."/>
            <person name="Razumovskaya J."/>
            <person name="Richardson P."/>
            <person name="Rinaldi C."/>
            <person name="Ritland K."/>
            <person name="Rouze P."/>
            <person name="Ryaboy D."/>
            <person name="Schmutz J."/>
            <person name="Schrader J."/>
            <person name="Segerman B."/>
            <person name="Shin H."/>
            <person name="Siddiqui A."/>
            <person name="Sterky F."/>
            <person name="Terry A."/>
            <person name="Tsai C.J."/>
            <person name="Uberbacher E."/>
            <person name="Unneberg P."/>
            <person name="Vahala J."/>
            <person name="Wall K."/>
            <person name="Wessler S."/>
            <person name="Yang G."/>
            <person name="Yin T."/>
            <person name="Douglas C."/>
            <person name="Marra M."/>
            <person name="Sandberg G."/>
            <person name="Van de Peer Y."/>
            <person name="Rokhsar D."/>
        </authorList>
    </citation>
    <scope>NUCLEOTIDE SEQUENCE [LARGE SCALE GENOMIC DNA]</scope>
    <source>
        <strain evidence="2">cv. Nisqually</strain>
    </source>
</reference>
<name>A0ACC0T783_POPTR</name>
<comment type="caution">
    <text evidence="1">The sequence shown here is derived from an EMBL/GenBank/DDBJ whole genome shotgun (WGS) entry which is preliminary data.</text>
</comment>
<organism evidence="1 2">
    <name type="scientific">Populus trichocarpa</name>
    <name type="common">Western balsam poplar</name>
    <name type="synonym">Populus balsamifera subsp. trichocarpa</name>
    <dbReference type="NCBI Taxonomy" id="3694"/>
    <lineage>
        <taxon>Eukaryota</taxon>
        <taxon>Viridiplantae</taxon>
        <taxon>Streptophyta</taxon>
        <taxon>Embryophyta</taxon>
        <taxon>Tracheophyta</taxon>
        <taxon>Spermatophyta</taxon>
        <taxon>Magnoliopsida</taxon>
        <taxon>eudicotyledons</taxon>
        <taxon>Gunneridae</taxon>
        <taxon>Pentapetalae</taxon>
        <taxon>rosids</taxon>
        <taxon>fabids</taxon>
        <taxon>Malpighiales</taxon>
        <taxon>Salicaceae</taxon>
        <taxon>Saliceae</taxon>
        <taxon>Populus</taxon>
    </lineage>
</organism>
<dbReference type="Proteomes" id="UP000006729">
    <property type="component" value="Chromosome 3"/>
</dbReference>
<protein>
    <submittedName>
        <fullName evidence="1">Uncharacterized protein</fullName>
    </submittedName>
</protein>